<dbReference type="Proteomes" id="UP000248916">
    <property type="component" value="Unassembled WGS sequence"/>
</dbReference>
<evidence type="ECO:0000259" key="2">
    <source>
        <dbReference type="Pfam" id="PF07331"/>
    </source>
</evidence>
<keyword evidence="1" id="KW-0812">Transmembrane</keyword>
<name>A0A2W7N8S7_9RHOB</name>
<accession>A0A2W7N8S7</accession>
<protein>
    <submittedName>
        <fullName evidence="3">Tripartite tricarboxylate transporter TctB family protein</fullName>
    </submittedName>
</protein>
<feature type="domain" description="DUF1468" evidence="2">
    <location>
        <begin position="7"/>
        <end position="143"/>
    </location>
</feature>
<comment type="caution">
    <text evidence="3">The sequence shown here is derived from an EMBL/GenBank/DDBJ whole genome shotgun (WGS) entry which is preliminary data.</text>
</comment>
<reference evidence="3 4" key="1">
    <citation type="submission" date="2018-06" db="EMBL/GenBank/DDBJ databases">
        <title>Genomic Encyclopedia of Archaeal and Bacterial Type Strains, Phase II (KMG-II): from individual species to whole genera.</title>
        <authorList>
            <person name="Goeker M."/>
        </authorList>
    </citation>
    <scope>NUCLEOTIDE SEQUENCE [LARGE SCALE GENOMIC DNA]</scope>
    <source>
        <strain evidence="3 4">DSM 22009</strain>
    </source>
</reference>
<keyword evidence="1" id="KW-1133">Transmembrane helix</keyword>
<evidence type="ECO:0000313" key="3">
    <source>
        <dbReference type="EMBL" id="PZX16488.1"/>
    </source>
</evidence>
<dbReference type="InterPro" id="IPR009936">
    <property type="entry name" value="DUF1468"/>
</dbReference>
<dbReference type="EMBL" id="QKZL01000006">
    <property type="protein sequence ID" value="PZX16488.1"/>
    <property type="molecule type" value="Genomic_DNA"/>
</dbReference>
<organism evidence="3 4">
    <name type="scientific">Palleronia aestuarii</name>
    <dbReference type="NCBI Taxonomy" id="568105"/>
    <lineage>
        <taxon>Bacteria</taxon>
        <taxon>Pseudomonadati</taxon>
        <taxon>Pseudomonadota</taxon>
        <taxon>Alphaproteobacteria</taxon>
        <taxon>Rhodobacterales</taxon>
        <taxon>Roseobacteraceae</taxon>
        <taxon>Palleronia</taxon>
    </lineage>
</organism>
<dbReference type="Pfam" id="PF07331">
    <property type="entry name" value="TctB"/>
    <property type="match status" value="1"/>
</dbReference>
<sequence>MGRILVSLAAIALVVLFRIRAAEYPETAARLPNLIGWVVAGLACLAILQVVLNWRRQNAEGRLEILPPPDWQAIGIGGGFLLLILLYAWSITTLGYLIATPLFMLIPFLGLRPISPLAAVATTAAVTAFIWFVFVWFLNLSIPLYPAM</sequence>
<dbReference type="OrthoDB" id="7871158at2"/>
<dbReference type="AlphaFoldDB" id="A0A2W7N8S7"/>
<gene>
    <name evidence="3" type="ORF">LX81_01857</name>
</gene>
<keyword evidence="4" id="KW-1185">Reference proteome</keyword>
<keyword evidence="1" id="KW-0472">Membrane</keyword>
<feature type="transmembrane region" description="Helical" evidence="1">
    <location>
        <begin position="31"/>
        <end position="52"/>
    </location>
</feature>
<proteinExistence type="predicted"/>
<dbReference type="RefSeq" id="WP_111537026.1">
    <property type="nucleotide sequence ID" value="NZ_QKZL01000006.1"/>
</dbReference>
<evidence type="ECO:0000313" key="4">
    <source>
        <dbReference type="Proteomes" id="UP000248916"/>
    </source>
</evidence>
<feature type="transmembrane region" description="Helical" evidence="1">
    <location>
        <begin position="73"/>
        <end position="98"/>
    </location>
</feature>
<evidence type="ECO:0000256" key="1">
    <source>
        <dbReference type="SAM" id="Phobius"/>
    </source>
</evidence>
<feature type="transmembrane region" description="Helical" evidence="1">
    <location>
        <begin position="118"/>
        <end position="138"/>
    </location>
</feature>